<sequence>MPFQIRKIIFYVSIILGAFGAISIALYMYGSQTTLPPNFSVAGWRVGDMRYEAFQQQYNKRLEQLLAFPIQIDTSYPDIPNRQLTLGQLGIHYQNEALEQSLKQLFDSSPFERIKARWSLRHADIPLEVTVDEAQLVKAVKEAWSALYAQQPTPAKRIVTAQDSLTYEKEQNVLRVDIAHLLEHLQEIAPSISYINNTAPVRLTLPLYEQSPAITVESLTQQGIDGKISEFTTSFPLSGEGRIHNIRSTAASIQDLLMAPGETFDYSKIIAQTEAKFGYKEAPVILNGKLVPGIGGGICQVSSTLYNAVLRSGLEIVERRNHSLPVSYVPLGQDATFANGYINFKFRNNTDAFVLIRTITTEQAVTVKLFGHMTPSISYDIDSTIIETIQPPIKYLHNPSLRAGATQTISTGKVGYKVETYRTKRENGIIVEKKLISKDQYSPVPTLIAANQGNIKPEDGNQTESNQPLLEDGVKGPAFR</sequence>
<dbReference type="Proteomes" id="UP000190626">
    <property type="component" value="Unassembled WGS sequence"/>
</dbReference>
<dbReference type="InterPro" id="IPR052913">
    <property type="entry name" value="Glycopeptide_resist_protein"/>
</dbReference>
<dbReference type="InterPro" id="IPR022029">
    <property type="entry name" value="YoaR-like_PG-bd"/>
</dbReference>
<dbReference type="RefSeq" id="WP_079415063.1">
    <property type="nucleotide sequence ID" value="NZ_MBTG01000022.1"/>
</dbReference>
<reference evidence="6" key="1">
    <citation type="submission" date="2016-07" db="EMBL/GenBank/DDBJ databases">
        <authorList>
            <person name="Florea S."/>
            <person name="Webb J.S."/>
            <person name="Jaromczyk J."/>
            <person name="Schardl C.L."/>
        </authorList>
    </citation>
    <scope>NUCLEOTIDE SEQUENCE [LARGE SCALE GENOMIC DNA]</scope>
    <source>
        <strain evidence="6">CY1</strain>
    </source>
</reference>
<feature type="transmembrane region" description="Helical" evidence="3">
    <location>
        <begin position="9"/>
        <end position="30"/>
    </location>
</feature>
<keyword evidence="6" id="KW-1185">Reference proteome</keyword>
<proteinExistence type="predicted"/>
<keyword evidence="3" id="KW-0812">Transmembrane</keyword>
<dbReference type="PANTHER" id="PTHR35788">
    <property type="entry name" value="EXPORTED PROTEIN-RELATED"/>
    <property type="match status" value="1"/>
</dbReference>
<dbReference type="InterPro" id="IPR007391">
    <property type="entry name" value="Vancomycin_resist_VanW"/>
</dbReference>
<evidence type="ECO:0000313" key="6">
    <source>
        <dbReference type="Proteomes" id="UP000190626"/>
    </source>
</evidence>
<comment type="caution">
    <text evidence="5">The sequence shown here is derived from an EMBL/GenBank/DDBJ whole genome shotgun (WGS) entry which is preliminary data.</text>
</comment>
<dbReference type="STRING" id="1469647.BC351_31605"/>
<dbReference type="Gene3D" id="2.20.230.10">
    <property type="entry name" value="Resuscitation-promoting factor rpfb"/>
    <property type="match status" value="1"/>
</dbReference>
<dbReference type="SMART" id="SM01208">
    <property type="entry name" value="G5"/>
    <property type="match status" value="1"/>
</dbReference>
<name>A0A1V4HG85_9BACL</name>
<dbReference type="EMBL" id="MBTG01000022">
    <property type="protein sequence ID" value="OPH54528.1"/>
    <property type="molecule type" value="Genomic_DNA"/>
</dbReference>
<evidence type="ECO:0000313" key="5">
    <source>
        <dbReference type="EMBL" id="OPH54528.1"/>
    </source>
</evidence>
<dbReference type="Pfam" id="PF12229">
    <property type="entry name" value="PG_binding_4"/>
    <property type="match status" value="1"/>
</dbReference>
<protein>
    <recommendedName>
        <fullName evidence="4">G5 domain-containing protein</fullName>
    </recommendedName>
</protein>
<dbReference type="Pfam" id="PF07501">
    <property type="entry name" value="G5"/>
    <property type="match status" value="1"/>
</dbReference>
<keyword evidence="1" id="KW-0732">Signal</keyword>
<dbReference type="Pfam" id="PF04294">
    <property type="entry name" value="VanW"/>
    <property type="match status" value="1"/>
</dbReference>
<evidence type="ECO:0000256" key="2">
    <source>
        <dbReference type="SAM" id="MobiDB-lite"/>
    </source>
</evidence>
<dbReference type="PROSITE" id="PS51109">
    <property type="entry name" value="G5"/>
    <property type="match status" value="1"/>
</dbReference>
<organism evidence="5 6">
    <name type="scientific">Paenibacillus ferrarius</name>
    <dbReference type="NCBI Taxonomy" id="1469647"/>
    <lineage>
        <taxon>Bacteria</taxon>
        <taxon>Bacillati</taxon>
        <taxon>Bacillota</taxon>
        <taxon>Bacilli</taxon>
        <taxon>Bacillales</taxon>
        <taxon>Paenibacillaceae</taxon>
        <taxon>Paenibacillus</taxon>
    </lineage>
</organism>
<evidence type="ECO:0000256" key="3">
    <source>
        <dbReference type="SAM" id="Phobius"/>
    </source>
</evidence>
<gene>
    <name evidence="5" type="ORF">BC351_31605</name>
</gene>
<feature type="domain" description="G5" evidence="4">
    <location>
        <begin position="374"/>
        <end position="454"/>
    </location>
</feature>
<evidence type="ECO:0000259" key="4">
    <source>
        <dbReference type="PROSITE" id="PS51109"/>
    </source>
</evidence>
<evidence type="ECO:0000256" key="1">
    <source>
        <dbReference type="ARBA" id="ARBA00022729"/>
    </source>
</evidence>
<feature type="region of interest" description="Disordered" evidence="2">
    <location>
        <begin position="451"/>
        <end position="480"/>
    </location>
</feature>
<dbReference type="PANTHER" id="PTHR35788:SF1">
    <property type="entry name" value="EXPORTED PROTEIN"/>
    <property type="match status" value="1"/>
</dbReference>
<dbReference type="OrthoDB" id="9813301at2"/>
<keyword evidence="3" id="KW-0472">Membrane</keyword>
<feature type="compositionally biased region" description="Polar residues" evidence="2">
    <location>
        <begin position="451"/>
        <end position="468"/>
    </location>
</feature>
<dbReference type="AlphaFoldDB" id="A0A1V4HG85"/>
<accession>A0A1V4HG85</accession>
<keyword evidence="3" id="KW-1133">Transmembrane helix</keyword>
<dbReference type="InterPro" id="IPR011098">
    <property type="entry name" value="G5_dom"/>
</dbReference>